<name>A0ABR0AEM0_9CRUS</name>
<gene>
    <name evidence="1" type="ORF">OUZ56_008969</name>
</gene>
<keyword evidence="2" id="KW-1185">Reference proteome</keyword>
<organism evidence="1 2">
    <name type="scientific">Daphnia magna</name>
    <dbReference type="NCBI Taxonomy" id="35525"/>
    <lineage>
        <taxon>Eukaryota</taxon>
        <taxon>Metazoa</taxon>
        <taxon>Ecdysozoa</taxon>
        <taxon>Arthropoda</taxon>
        <taxon>Crustacea</taxon>
        <taxon>Branchiopoda</taxon>
        <taxon>Diplostraca</taxon>
        <taxon>Cladocera</taxon>
        <taxon>Anomopoda</taxon>
        <taxon>Daphniidae</taxon>
        <taxon>Daphnia</taxon>
    </lineage>
</organism>
<evidence type="ECO:0000313" key="2">
    <source>
        <dbReference type="Proteomes" id="UP001234178"/>
    </source>
</evidence>
<dbReference type="EMBL" id="JAOYFB010000037">
    <property type="protein sequence ID" value="KAK4023567.1"/>
    <property type="molecule type" value="Genomic_DNA"/>
</dbReference>
<reference evidence="1 2" key="1">
    <citation type="journal article" date="2023" name="Nucleic Acids Res.">
        <title>The hologenome of Daphnia magna reveals possible DNA methylation and microbiome-mediated evolution of the host genome.</title>
        <authorList>
            <person name="Chaturvedi A."/>
            <person name="Li X."/>
            <person name="Dhandapani V."/>
            <person name="Marshall H."/>
            <person name="Kissane S."/>
            <person name="Cuenca-Cambronero M."/>
            <person name="Asole G."/>
            <person name="Calvet F."/>
            <person name="Ruiz-Romero M."/>
            <person name="Marangio P."/>
            <person name="Guigo R."/>
            <person name="Rago D."/>
            <person name="Mirbahai L."/>
            <person name="Eastwood N."/>
            <person name="Colbourne J.K."/>
            <person name="Zhou J."/>
            <person name="Mallon E."/>
            <person name="Orsini L."/>
        </authorList>
    </citation>
    <scope>NUCLEOTIDE SEQUENCE [LARGE SCALE GENOMIC DNA]</scope>
    <source>
        <strain evidence="1">LRV0_1</strain>
    </source>
</reference>
<evidence type="ECO:0000313" key="1">
    <source>
        <dbReference type="EMBL" id="KAK4023567.1"/>
    </source>
</evidence>
<accession>A0ABR0AEM0</accession>
<sequence>MADRGIDISPAGVAVADVYASLPLTSLLVVQKGIFLNQQRLWLVLQWLTFCVATADIPAGCAEGHFISFFVEFAFWISFSSTEKWITSSRGFRQLLLHSGIELPDILALACSIIVTKTTWSSTSYVKSIYSRVNTASSTSQAHIRRMRREANQNVAECTTSSHYSAWTVSE</sequence>
<comment type="caution">
    <text evidence="1">The sequence shown here is derived from an EMBL/GenBank/DDBJ whole genome shotgun (WGS) entry which is preliminary data.</text>
</comment>
<proteinExistence type="predicted"/>
<protein>
    <submittedName>
        <fullName evidence="1">Uncharacterized protein</fullName>
    </submittedName>
</protein>
<dbReference type="Proteomes" id="UP001234178">
    <property type="component" value="Unassembled WGS sequence"/>
</dbReference>